<evidence type="ECO:0000256" key="1">
    <source>
        <dbReference type="ARBA" id="ARBA00007118"/>
    </source>
</evidence>
<dbReference type="InterPro" id="IPR000415">
    <property type="entry name" value="Nitroreductase-like"/>
</dbReference>
<dbReference type="PANTHER" id="PTHR43673:SF10">
    <property type="entry name" value="NADH DEHYDROGENASE_NAD(P)H NITROREDUCTASE XCC3605-RELATED"/>
    <property type="match status" value="1"/>
</dbReference>
<keyword evidence="6" id="KW-1185">Reference proteome</keyword>
<feature type="domain" description="Nitroreductase" evidence="4">
    <location>
        <begin position="7"/>
        <end position="183"/>
    </location>
</feature>
<evidence type="ECO:0000313" key="5">
    <source>
        <dbReference type="EMBL" id="MBA8794595.1"/>
    </source>
</evidence>
<dbReference type="RefSeq" id="WP_182560147.1">
    <property type="nucleotide sequence ID" value="NZ_JACGWT010000003.1"/>
</dbReference>
<comment type="similarity">
    <text evidence="1">Belongs to the nitroreductase family.</text>
</comment>
<organism evidence="5 6">
    <name type="scientific">Microlunatus kandeliicorticis</name>
    <dbReference type="NCBI Taxonomy" id="1759536"/>
    <lineage>
        <taxon>Bacteria</taxon>
        <taxon>Bacillati</taxon>
        <taxon>Actinomycetota</taxon>
        <taxon>Actinomycetes</taxon>
        <taxon>Propionibacteriales</taxon>
        <taxon>Propionibacteriaceae</taxon>
        <taxon>Microlunatus</taxon>
    </lineage>
</organism>
<dbReference type="GO" id="GO:0016491">
    <property type="term" value="F:oxidoreductase activity"/>
    <property type="evidence" value="ECO:0007669"/>
    <property type="project" value="UniProtKB-KW"/>
</dbReference>
<feature type="compositionally biased region" description="Basic and acidic residues" evidence="3">
    <location>
        <begin position="201"/>
        <end position="213"/>
    </location>
</feature>
<dbReference type="Pfam" id="PF00881">
    <property type="entry name" value="Nitroreductase"/>
    <property type="match status" value="1"/>
</dbReference>
<name>A0A7W3P664_9ACTN</name>
<dbReference type="SUPFAM" id="SSF55469">
    <property type="entry name" value="FMN-dependent nitroreductase-like"/>
    <property type="match status" value="1"/>
</dbReference>
<protein>
    <submittedName>
        <fullName evidence="5">Nitroreductase</fullName>
    </submittedName>
</protein>
<comment type="caution">
    <text evidence="5">The sequence shown here is derived from an EMBL/GenBank/DDBJ whole genome shotgun (WGS) entry which is preliminary data.</text>
</comment>
<sequence>MEFGDVVRRRRMVRAYDPDRTVNPAVLETVLEAARRTPSAGFSQGVALLVLTADADRAAFWRLGVAGAPGAGGPPDRWLAGMSSAPVLVLVWTSEAAYRARYAEPDKRPASARDGRAPGQLPWSVPYWWVDAGMSVQALLYAAVDAGLGAAFAGVPEAAVGPVAGHFGVPHDRALVGVVTLGHPATSPGAAGSAARRGRRPRSEVIHHAHWSDECSGGKGPV</sequence>
<evidence type="ECO:0000256" key="3">
    <source>
        <dbReference type="SAM" id="MobiDB-lite"/>
    </source>
</evidence>
<reference evidence="5 6" key="1">
    <citation type="submission" date="2020-07" db="EMBL/GenBank/DDBJ databases">
        <title>Sequencing the genomes of 1000 actinobacteria strains.</title>
        <authorList>
            <person name="Klenk H.-P."/>
        </authorList>
    </citation>
    <scope>NUCLEOTIDE SEQUENCE [LARGE SCALE GENOMIC DNA]</scope>
    <source>
        <strain evidence="5 6">DSM 100723</strain>
    </source>
</reference>
<accession>A0A7W3P664</accession>
<dbReference type="PANTHER" id="PTHR43673">
    <property type="entry name" value="NAD(P)H NITROREDUCTASE YDGI-RELATED"/>
    <property type="match status" value="1"/>
</dbReference>
<dbReference type="InterPro" id="IPR029479">
    <property type="entry name" value="Nitroreductase"/>
</dbReference>
<feature type="region of interest" description="Disordered" evidence="3">
    <location>
        <begin position="186"/>
        <end position="222"/>
    </location>
</feature>
<dbReference type="CDD" id="cd02062">
    <property type="entry name" value="Nitro_FMN_reductase"/>
    <property type="match status" value="1"/>
</dbReference>
<dbReference type="Gene3D" id="3.40.109.10">
    <property type="entry name" value="NADH Oxidase"/>
    <property type="match status" value="1"/>
</dbReference>
<keyword evidence="2" id="KW-0560">Oxidoreductase</keyword>
<feature type="compositionally biased region" description="Low complexity" evidence="3">
    <location>
        <begin position="186"/>
        <end position="195"/>
    </location>
</feature>
<dbReference type="EMBL" id="JACGWT010000003">
    <property type="protein sequence ID" value="MBA8794595.1"/>
    <property type="molecule type" value="Genomic_DNA"/>
</dbReference>
<gene>
    <name evidence="5" type="ORF">FHX74_002214</name>
</gene>
<evidence type="ECO:0000259" key="4">
    <source>
        <dbReference type="Pfam" id="PF00881"/>
    </source>
</evidence>
<dbReference type="Proteomes" id="UP000523079">
    <property type="component" value="Unassembled WGS sequence"/>
</dbReference>
<evidence type="ECO:0000256" key="2">
    <source>
        <dbReference type="ARBA" id="ARBA00023002"/>
    </source>
</evidence>
<proteinExistence type="inferred from homology"/>
<dbReference type="AlphaFoldDB" id="A0A7W3P664"/>
<evidence type="ECO:0000313" key="6">
    <source>
        <dbReference type="Proteomes" id="UP000523079"/>
    </source>
</evidence>